<keyword evidence="2 5" id="KW-0812">Transmembrane</keyword>
<feature type="transmembrane region" description="Helical" evidence="5">
    <location>
        <begin position="145"/>
        <end position="168"/>
    </location>
</feature>
<dbReference type="EMBL" id="AOIV01000027">
    <property type="protein sequence ID" value="ELZ29855.1"/>
    <property type="molecule type" value="Genomic_DNA"/>
</dbReference>
<evidence type="ECO:0000313" key="7">
    <source>
        <dbReference type="Proteomes" id="UP000011513"/>
    </source>
</evidence>
<dbReference type="Proteomes" id="UP000011513">
    <property type="component" value="Unassembled WGS sequence"/>
</dbReference>
<dbReference type="eggNOG" id="arCOG02191">
    <property type="taxonomic scope" value="Archaea"/>
</dbReference>
<evidence type="ECO:0000256" key="3">
    <source>
        <dbReference type="ARBA" id="ARBA00022989"/>
    </source>
</evidence>
<feature type="transmembrane region" description="Helical" evidence="5">
    <location>
        <begin position="45"/>
        <end position="64"/>
    </location>
</feature>
<sequence length="259" mass="26263">MIGSISLTLSAERFRRIDARTLGLVLAGHVAMPFLAFGVARGLGLSAALTTGFVILGAVTPELVTPVMTELAGGDTALSTTALVAIGVGSVGFIPAVVTLLAGGIDVPTAPIIEQLLVAVVAPMLIAIGVRAYAPDRISRYDGYYPAVSALMVILIIGGVTAANATVIRSNAPLLTAVGFGAVILNGAGYLSGYLVGYSAPRPTRIASMLSVGMRDFAVAAALVVAAGLPPIASIPAVAFGVVEMITSAGLARWLRRPR</sequence>
<dbReference type="PATRIC" id="fig|1227487.5.peg.2528"/>
<dbReference type="Gene3D" id="1.20.1530.20">
    <property type="match status" value="1"/>
</dbReference>
<comment type="caution">
    <text evidence="6">The sequence shown here is derived from an EMBL/GenBank/DDBJ whole genome shotgun (WGS) entry which is preliminary data.</text>
</comment>
<feature type="transmembrane region" description="Helical" evidence="5">
    <location>
        <begin position="21"/>
        <end position="39"/>
    </location>
</feature>
<dbReference type="InterPro" id="IPR038770">
    <property type="entry name" value="Na+/solute_symporter_sf"/>
</dbReference>
<keyword evidence="3 5" id="KW-1133">Transmembrane helix</keyword>
<evidence type="ECO:0000256" key="1">
    <source>
        <dbReference type="ARBA" id="ARBA00004141"/>
    </source>
</evidence>
<evidence type="ECO:0000256" key="4">
    <source>
        <dbReference type="ARBA" id="ARBA00023136"/>
    </source>
</evidence>
<gene>
    <name evidence="6" type="ORF">C474_12501</name>
</gene>
<feature type="transmembrane region" description="Helical" evidence="5">
    <location>
        <begin position="174"/>
        <end position="197"/>
    </location>
</feature>
<name>M0D326_HALPD</name>
<dbReference type="InterPro" id="IPR004710">
    <property type="entry name" value="Bilac:Na_transpt"/>
</dbReference>
<dbReference type="AlphaFoldDB" id="M0D326"/>
<organism evidence="6 7">
    <name type="scientific">Halogeometricum pallidum JCM 14848</name>
    <dbReference type="NCBI Taxonomy" id="1227487"/>
    <lineage>
        <taxon>Archaea</taxon>
        <taxon>Methanobacteriati</taxon>
        <taxon>Methanobacteriota</taxon>
        <taxon>Stenosarchaea group</taxon>
        <taxon>Halobacteria</taxon>
        <taxon>Halobacteriales</taxon>
        <taxon>Haloferacaceae</taxon>
        <taxon>Halogeometricum</taxon>
    </lineage>
</organism>
<dbReference type="InParanoid" id="M0D326"/>
<dbReference type="PANTHER" id="PTHR10361:SF28">
    <property type="entry name" value="P3 PROTEIN-RELATED"/>
    <property type="match status" value="1"/>
</dbReference>
<feature type="transmembrane region" description="Helical" evidence="5">
    <location>
        <begin position="76"/>
        <end position="100"/>
    </location>
</feature>
<proteinExistence type="predicted"/>
<keyword evidence="7" id="KW-1185">Reference proteome</keyword>
<keyword evidence="4 5" id="KW-0472">Membrane</keyword>
<evidence type="ECO:0000256" key="2">
    <source>
        <dbReference type="ARBA" id="ARBA00022692"/>
    </source>
</evidence>
<dbReference type="RefSeq" id="WP_008387216.1">
    <property type="nucleotide sequence ID" value="NZ_AOIV01000027.1"/>
</dbReference>
<accession>M0D326</accession>
<evidence type="ECO:0000313" key="6">
    <source>
        <dbReference type="EMBL" id="ELZ29855.1"/>
    </source>
</evidence>
<dbReference type="Pfam" id="PF01758">
    <property type="entry name" value="SBF"/>
    <property type="match status" value="1"/>
</dbReference>
<dbReference type="GO" id="GO:0016020">
    <property type="term" value="C:membrane"/>
    <property type="evidence" value="ECO:0007669"/>
    <property type="project" value="UniProtKB-SubCell"/>
</dbReference>
<feature type="transmembrane region" description="Helical" evidence="5">
    <location>
        <begin position="209"/>
        <end position="229"/>
    </location>
</feature>
<dbReference type="PANTHER" id="PTHR10361">
    <property type="entry name" value="SODIUM-BILE ACID COTRANSPORTER"/>
    <property type="match status" value="1"/>
</dbReference>
<feature type="transmembrane region" description="Helical" evidence="5">
    <location>
        <begin position="112"/>
        <end position="133"/>
    </location>
</feature>
<protein>
    <submittedName>
        <fullName evidence="6">Sodium symporter</fullName>
    </submittedName>
</protein>
<comment type="subcellular location">
    <subcellularLocation>
        <location evidence="1">Membrane</location>
        <topology evidence="1">Multi-pass membrane protein</topology>
    </subcellularLocation>
</comment>
<evidence type="ECO:0000256" key="5">
    <source>
        <dbReference type="SAM" id="Phobius"/>
    </source>
</evidence>
<reference evidence="6 7" key="1">
    <citation type="journal article" date="2014" name="PLoS Genet.">
        <title>Phylogenetically driven sequencing of extremely halophilic archaea reveals strategies for static and dynamic osmo-response.</title>
        <authorList>
            <person name="Becker E.A."/>
            <person name="Seitzer P.M."/>
            <person name="Tritt A."/>
            <person name="Larsen D."/>
            <person name="Krusor M."/>
            <person name="Yao A.I."/>
            <person name="Wu D."/>
            <person name="Madern D."/>
            <person name="Eisen J.A."/>
            <person name="Darling A.E."/>
            <person name="Facciotti M.T."/>
        </authorList>
    </citation>
    <scope>NUCLEOTIDE SEQUENCE [LARGE SCALE GENOMIC DNA]</scope>
    <source>
        <strain evidence="6 7">JCM 14848</strain>
    </source>
</reference>
<dbReference type="InterPro" id="IPR002657">
    <property type="entry name" value="BilAc:Na_symport/Acr3"/>
</dbReference>